<gene>
    <name evidence="2" type="ORF">AAFF_G00076230</name>
</gene>
<reference evidence="2" key="1">
    <citation type="journal article" date="2023" name="Science">
        <title>Genome structures resolve the early diversification of teleost fishes.</title>
        <authorList>
            <person name="Parey E."/>
            <person name="Louis A."/>
            <person name="Montfort J."/>
            <person name="Bouchez O."/>
            <person name="Roques C."/>
            <person name="Iampietro C."/>
            <person name="Lluch J."/>
            <person name="Castinel A."/>
            <person name="Donnadieu C."/>
            <person name="Desvignes T."/>
            <person name="Floi Bucao C."/>
            <person name="Jouanno E."/>
            <person name="Wen M."/>
            <person name="Mejri S."/>
            <person name="Dirks R."/>
            <person name="Jansen H."/>
            <person name="Henkel C."/>
            <person name="Chen W.J."/>
            <person name="Zahm M."/>
            <person name="Cabau C."/>
            <person name="Klopp C."/>
            <person name="Thompson A.W."/>
            <person name="Robinson-Rechavi M."/>
            <person name="Braasch I."/>
            <person name="Lecointre G."/>
            <person name="Bobe J."/>
            <person name="Postlethwait J.H."/>
            <person name="Berthelot C."/>
            <person name="Roest Crollius H."/>
            <person name="Guiguen Y."/>
        </authorList>
    </citation>
    <scope>NUCLEOTIDE SEQUENCE</scope>
    <source>
        <strain evidence="2">NC1722</strain>
    </source>
</reference>
<evidence type="ECO:0000313" key="3">
    <source>
        <dbReference type="Proteomes" id="UP001221898"/>
    </source>
</evidence>
<organism evidence="2 3">
    <name type="scientific">Aldrovandia affinis</name>
    <dbReference type="NCBI Taxonomy" id="143900"/>
    <lineage>
        <taxon>Eukaryota</taxon>
        <taxon>Metazoa</taxon>
        <taxon>Chordata</taxon>
        <taxon>Craniata</taxon>
        <taxon>Vertebrata</taxon>
        <taxon>Euteleostomi</taxon>
        <taxon>Actinopterygii</taxon>
        <taxon>Neopterygii</taxon>
        <taxon>Teleostei</taxon>
        <taxon>Notacanthiformes</taxon>
        <taxon>Halosauridae</taxon>
        <taxon>Aldrovandia</taxon>
    </lineage>
</organism>
<feature type="region of interest" description="Disordered" evidence="1">
    <location>
        <begin position="29"/>
        <end position="99"/>
    </location>
</feature>
<feature type="compositionally biased region" description="Polar residues" evidence="1">
    <location>
        <begin position="61"/>
        <end position="71"/>
    </location>
</feature>
<evidence type="ECO:0000313" key="2">
    <source>
        <dbReference type="EMBL" id="KAJ8355279.1"/>
    </source>
</evidence>
<dbReference type="EMBL" id="JAINUG010001461">
    <property type="protein sequence ID" value="KAJ8355279.1"/>
    <property type="molecule type" value="Genomic_DNA"/>
</dbReference>
<evidence type="ECO:0000256" key="1">
    <source>
        <dbReference type="SAM" id="MobiDB-lite"/>
    </source>
</evidence>
<proteinExistence type="predicted"/>
<dbReference type="Proteomes" id="UP001221898">
    <property type="component" value="Unassembled WGS sequence"/>
</dbReference>
<comment type="caution">
    <text evidence="2">The sequence shown here is derived from an EMBL/GenBank/DDBJ whole genome shotgun (WGS) entry which is preliminary data.</text>
</comment>
<protein>
    <submittedName>
        <fullName evidence="2">Uncharacterized protein</fullName>
    </submittedName>
</protein>
<feature type="compositionally biased region" description="Gly residues" evidence="1">
    <location>
        <begin position="88"/>
        <end position="99"/>
    </location>
</feature>
<name>A0AAD7R3P3_9TELE</name>
<accession>A0AAD7R3P3</accession>
<sequence>MAPTPILSEGGHVLLIFKWTSCRRNTSPCMEESERTVPPSSPGPEGPVHLRARRIPHASPGSESIGSSDTRLLSYHLHRPSPSAELGPGAGGTGGPLRA</sequence>
<keyword evidence="3" id="KW-1185">Reference proteome</keyword>
<dbReference type="AlphaFoldDB" id="A0AAD7R3P3"/>